<reference evidence="10" key="1">
    <citation type="submission" date="2016-11" db="UniProtKB">
        <authorList>
            <consortium name="WormBaseParasite"/>
        </authorList>
    </citation>
    <scope>IDENTIFICATION</scope>
</reference>
<evidence type="ECO:0000256" key="4">
    <source>
        <dbReference type="ARBA" id="ARBA00023242"/>
    </source>
</evidence>
<evidence type="ECO:0000256" key="1">
    <source>
        <dbReference type="ARBA" id="ARBA00022723"/>
    </source>
</evidence>
<accession>A0A1I7Y4G0</accession>
<feature type="compositionally biased region" description="Acidic residues" evidence="6">
    <location>
        <begin position="141"/>
        <end position="155"/>
    </location>
</feature>
<dbReference type="GO" id="GO:0007548">
    <property type="term" value="P:sex differentiation"/>
    <property type="evidence" value="ECO:0007669"/>
    <property type="project" value="TreeGrafter"/>
</dbReference>
<dbReference type="PROSITE" id="PS50809">
    <property type="entry name" value="DM_2"/>
    <property type="match status" value="1"/>
</dbReference>
<evidence type="ECO:0000313" key="10">
    <source>
        <dbReference type="WBParaSite" id="L893_g12635.t1"/>
    </source>
</evidence>
<dbReference type="Proteomes" id="UP000095287">
    <property type="component" value="Unplaced"/>
</dbReference>
<evidence type="ECO:0000256" key="5">
    <source>
        <dbReference type="PROSITE-ProRule" id="PRU00070"/>
    </source>
</evidence>
<evidence type="ECO:0000313" key="9">
    <source>
        <dbReference type="Proteomes" id="UP000095287"/>
    </source>
</evidence>
<proteinExistence type="predicted"/>
<keyword evidence="2 5" id="KW-0862">Zinc</keyword>
<dbReference type="Gene3D" id="4.10.1040.10">
    <property type="entry name" value="DM DNA-binding domain"/>
    <property type="match status" value="1"/>
</dbReference>
<dbReference type="PANTHER" id="PTHR12322:SF116">
    <property type="entry name" value="DOUBLESEX-MAB RELATED 99B"/>
    <property type="match status" value="1"/>
</dbReference>
<dbReference type="GO" id="GO:0000981">
    <property type="term" value="F:DNA-binding transcription factor activity, RNA polymerase II-specific"/>
    <property type="evidence" value="ECO:0007669"/>
    <property type="project" value="TreeGrafter"/>
</dbReference>
<sequence length="291" mass="32088">MHSLLPKTKIYVFFVLVSAFRLSPPSAAVTVSHVIHSLNNHGAQPGLLQHTLRDIMLRYDFPLVALGGLSASAASTASDKLPMNGAMSKRVYFCQRCLNHGLTEPRKNHKCECAYANCTCDKCILVEKRRVLNTQLHELEEVGEPENDNDSEEQNSDSNSNGSRVKGGRFGLKEVLEKWVFEPRCQGDDPDMIKAWVQEAKVKIDGLLGSARLKTKFCPLIAFFRNGRSLALTSPPQVALSCTADSACGSGKDTSYGIYMSPTRVWKLGAEICSVFWGALKRPLQHKCGLT</sequence>
<dbReference type="GO" id="GO:0000978">
    <property type="term" value="F:RNA polymerase II cis-regulatory region sequence-specific DNA binding"/>
    <property type="evidence" value="ECO:0007669"/>
    <property type="project" value="TreeGrafter"/>
</dbReference>
<comment type="subcellular location">
    <subcellularLocation>
        <location evidence="5">Nucleus</location>
    </subcellularLocation>
</comment>
<evidence type="ECO:0000259" key="8">
    <source>
        <dbReference type="PROSITE" id="PS50809"/>
    </source>
</evidence>
<protein>
    <submittedName>
        <fullName evidence="10">DM domain-containing protein</fullName>
    </submittedName>
</protein>
<evidence type="ECO:0000256" key="3">
    <source>
        <dbReference type="ARBA" id="ARBA00023125"/>
    </source>
</evidence>
<feature type="domain" description="DM" evidence="8">
    <location>
        <begin position="94"/>
        <end position="141"/>
    </location>
</feature>
<dbReference type="SMART" id="SM00301">
    <property type="entry name" value="DM"/>
    <property type="match status" value="1"/>
</dbReference>
<name>A0A1I7Y4G0_9BILA</name>
<evidence type="ECO:0000256" key="7">
    <source>
        <dbReference type="SAM" id="SignalP"/>
    </source>
</evidence>
<feature type="chain" id="PRO_5009311796" evidence="7">
    <location>
        <begin position="29"/>
        <end position="291"/>
    </location>
</feature>
<dbReference type="GO" id="GO:0046872">
    <property type="term" value="F:metal ion binding"/>
    <property type="evidence" value="ECO:0007669"/>
    <property type="project" value="UniProtKB-KW"/>
</dbReference>
<dbReference type="WBParaSite" id="L893_g12635.t1">
    <property type="protein sequence ID" value="L893_g12635.t1"/>
    <property type="gene ID" value="L893_g12635"/>
</dbReference>
<dbReference type="Pfam" id="PF00751">
    <property type="entry name" value="DM"/>
    <property type="match status" value="1"/>
</dbReference>
<evidence type="ECO:0000256" key="6">
    <source>
        <dbReference type="SAM" id="MobiDB-lite"/>
    </source>
</evidence>
<evidence type="ECO:0000256" key="2">
    <source>
        <dbReference type="ARBA" id="ARBA00022833"/>
    </source>
</evidence>
<dbReference type="InterPro" id="IPR001275">
    <property type="entry name" value="DM_DNA-bd"/>
</dbReference>
<feature type="DNA-binding region" description="DM" evidence="5">
    <location>
        <begin position="94"/>
        <end position="141"/>
    </location>
</feature>
<keyword evidence="7" id="KW-0732">Signal</keyword>
<keyword evidence="4 5" id="KW-0539">Nucleus</keyword>
<dbReference type="SUPFAM" id="SSF82927">
    <property type="entry name" value="Cysteine-rich DNA binding domain, (DM domain)"/>
    <property type="match status" value="1"/>
</dbReference>
<dbReference type="InterPro" id="IPR036407">
    <property type="entry name" value="DM_DNA-bd_sf"/>
</dbReference>
<dbReference type="PROSITE" id="PS40000">
    <property type="entry name" value="DM_1"/>
    <property type="match status" value="1"/>
</dbReference>
<feature type="region of interest" description="Disordered" evidence="6">
    <location>
        <begin position="139"/>
        <end position="166"/>
    </location>
</feature>
<dbReference type="AlphaFoldDB" id="A0A1I7Y4G0"/>
<dbReference type="PANTHER" id="PTHR12322">
    <property type="entry name" value="DOUBLESEX AND MAB-3 RELATED TRANSCRIPTION FACTOR DMRT"/>
    <property type="match status" value="1"/>
</dbReference>
<keyword evidence="1 5" id="KW-0479">Metal-binding</keyword>
<dbReference type="InterPro" id="IPR026607">
    <property type="entry name" value="DMRT"/>
</dbReference>
<dbReference type="GO" id="GO:0005634">
    <property type="term" value="C:nucleus"/>
    <property type="evidence" value="ECO:0007669"/>
    <property type="project" value="UniProtKB-SubCell"/>
</dbReference>
<feature type="signal peptide" evidence="7">
    <location>
        <begin position="1"/>
        <end position="28"/>
    </location>
</feature>
<organism evidence="9 10">
    <name type="scientific">Steinernema glaseri</name>
    <dbReference type="NCBI Taxonomy" id="37863"/>
    <lineage>
        <taxon>Eukaryota</taxon>
        <taxon>Metazoa</taxon>
        <taxon>Ecdysozoa</taxon>
        <taxon>Nematoda</taxon>
        <taxon>Chromadorea</taxon>
        <taxon>Rhabditida</taxon>
        <taxon>Tylenchina</taxon>
        <taxon>Panagrolaimomorpha</taxon>
        <taxon>Strongyloidoidea</taxon>
        <taxon>Steinernematidae</taxon>
        <taxon>Steinernema</taxon>
    </lineage>
</organism>
<keyword evidence="9" id="KW-1185">Reference proteome</keyword>
<keyword evidence="3 5" id="KW-0238">DNA-binding</keyword>